<evidence type="ECO:0000313" key="10">
    <source>
        <dbReference type="EMBL" id="AMW05713.1"/>
    </source>
</evidence>
<protein>
    <recommendedName>
        <fullName evidence="5">Cyanophycinase</fullName>
        <ecNumber evidence="4">3.4.15.6</ecNumber>
    </recommendedName>
</protein>
<evidence type="ECO:0000256" key="5">
    <source>
        <dbReference type="ARBA" id="ARBA00015719"/>
    </source>
</evidence>
<evidence type="ECO:0000256" key="6">
    <source>
        <dbReference type="ARBA" id="ARBA00022670"/>
    </source>
</evidence>
<comment type="catalytic activity">
    <reaction evidence="1">
        <text>[L-4-(L-arginin-2-N-yl)aspartate](n) + H2O = [L-4-(L-arginin-2-N-yl)aspartate](n-1) + L-4-(L-arginin-2-N-yl)aspartate</text>
        <dbReference type="Rhea" id="RHEA:12845"/>
        <dbReference type="Rhea" id="RHEA-COMP:13728"/>
        <dbReference type="Rhea" id="RHEA-COMP:13734"/>
        <dbReference type="ChEBI" id="CHEBI:15377"/>
        <dbReference type="ChEBI" id="CHEBI:137986"/>
        <dbReference type="ChEBI" id="CHEBI:137991"/>
        <dbReference type="EC" id="3.4.15.6"/>
    </reaction>
</comment>
<feature type="active site" description="Charge relay system" evidence="9">
    <location>
        <position position="123"/>
    </location>
</feature>
<dbReference type="InterPro" id="IPR005320">
    <property type="entry name" value="Peptidase_S51"/>
</dbReference>
<evidence type="ECO:0000256" key="4">
    <source>
        <dbReference type="ARBA" id="ARBA00013115"/>
    </source>
</evidence>
<dbReference type="InterPro" id="IPR011811">
    <property type="entry name" value="Peptidase_S51_cyanophycinase"/>
</dbReference>
<dbReference type="GO" id="GO:0006508">
    <property type="term" value="P:proteolysis"/>
    <property type="evidence" value="ECO:0007669"/>
    <property type="project" value="UniProtKB-KW"/>
</dbReference>
<evidence type="ECO:0000313" key="11">
    <source>
        <dbReference type="Proteomes" id="UP000076404"/>
    </source>
</evidence>
<dbReference type="eggNOG" id="COG4242">
    <property type="taxonomic scope" value="Bacteria"/>
</dbReference>
<dbReference type="SUPFAM" id="SSF52317">
    <property type="entry name" value="Class I glutamine amidotransferase-like"/>
    <property type="match status" value="1"/>
</dbReference>
<comment type="similarity">
    <text evidence="3">Belongs to the peptidase S51 family.</text>
</comment>
<evidence type="ECO:0000256" key="2">
    <source>
        <dbReference type="ARBA" id="ARBA00002039"/>
    </source>
</evidence>
<dbReference type="PANTHER" id="PTHR36175:SF1">
    <property type="entry name" value="CYANOPHYCINASE"/>
    <property type="match status" value="1"/>
</dbReference>
<dbReference type="STRING" id="1379270.GEMMAAP_14730"/>
<dbReference type="PANTHER" id="PTHR36175">
    <property type="entry name" value="CYANOPHYCINASE"/>
    <property type="match status" value="1"/>
</dbReference>
<dbReference type="RefSeq" id="WP_026848570.1">
    <property type="nucleotide sequence ID" value="NZ_CP011454.1"/>
</dbReference>
<dbReference type="GO" id="GO:0008236">
    <property type="term" value="F:serine-type peptidase activity"/>
    <property type="evidence" value="ECO:0007669"/>
    <property type="project" value="UniProtKB-KW"/>
</dbReference>
<evidence type="ECO:0000256" key="7">
    <source>
        <dbReference type="ARBA" id="ARBA00022801"/>
    </source>
</evidence>
<comment type="function">
    <text evidence="2">Exopeptidase that catalyzes the hydrolytic cleavage of multi-L-arginyl-poly-L-aspartic acid (cyanophycin; a water-insoluble reserve polymer) into aspartate-arginine dipeptides.</text>
</comment>
<dbReference type="OrthoDB" id="9799980at2"/>
<dbReference type="EC" id="3.4.15.6" evidence="4"/>
<dbReference type="Pfam" id="PF03575">
    <property type="entry name" value="Peptidase_S51"/>
    <property type="match status" value="1"/>
</dbReference>
<keyword evidence="7" id="KW-0378">Hydrolase</keyword>
<evidence type="ECO:0000256" key="9">
    <source>
        <dbReference type="PIRSR" id="PIRSR032067-1"/>
    </source>
</evidence>
<dbReference type="Proteomes" id="UP000076404">
    <property type="component" value="Chromosome"/>
</dbReference>
<dbReference type="NCBIfam" id="TIGR02069">
    <property type="entry name" value="cyanophycinase"/>
    <property type="match status" value="1"/>
</dbReference>
<name>A0A143BM89_9BACT</name>
<evidence type="ECO:0000256" key="8">
    <source>
        <dbReference type="ARBA" id="ARBA00022825"/>
    </source>
</evidence>
<keyword evidence="6" id="KW-0645">Protease</keyword>
<keyword evidence="8" id="KW-0720">Serine protease</keyword>
<dbReference type="Gene3D" id="3.40.50.880">
    <property type="match status" value="1"/>
</dbReference>
<evidence type="ECO:0000256" key="1">
    <source>
        <dbReference type="ARBA" id="ARBA00001092"/>
    </source>
</evidence>
<sequence>MRGWIIPIGGKLMSPAIIERFIALAGGDQARIAIIPTASSEPDMGAYYERIFQRQGVRAAKAFNFERRSDCDDQDWLQWLGDATGVFLTGGSQLKLSSILGGTPVARLLRELNANGVPIAGTSAGAAYMSEHMIAWGDEGSTPRVGMVHMCAGLGLSNRIIVDQHFRQRDRLGRLLTALAYNPFCLGLGVDEDTAAFIGPDDTVDIMGTGAVTIVDPTHVEYCSVAHAVPGEPIEVVGMRITVLSAGSTYNLHTHVAVPAAACAV</sequence>
<dbReference type="AlphaFoldDB" id="A0A143BM89"/>
<dbReference type="KEGG" id="gph:GEMMAAP_14730"/>
<reference evidence="10 11" key="2">
    <citation type="journal article" date="2016" name="Environ. Microbiol. Rep.">
        <title>Metagenomic evidence for the presence of phototrophic Gemmatimonadetes bacteria in diverse environments.</title>
        <authorList>
            <person name="Zeng Y."/>
            <person name="Baumbach J."/>
            <person name="Barbosa E.G."/>
            <person name="Azevedo V."/>
            <person name="Zhang C."/>
            <person name="Koblizek M."/>
        </authorList>
    </citation>
    <scope>NUCLEOTIDE SEQUENCE [LARGE SCALE GENOMIC DNA]</scope>
    <source>
        <strain evidence="10 11">AP64</strain>
    </source>
</reference>
<dbReference type="PIRSF" id="PIRSF032067">
    <property type="entry name" value="Cyanophycinase"/>
    <property type="match status" value="1"/>
</dbReference>
<accession>A0A143BM89</accession>
<evidence type="ECO:0000256" key="3">
    <source>
        <dbReference type="ARBA" id="ARBA00006534"/>
    </source>
</evidence>
<dbReference type="InterPro" id="IPR029062">
    <property type="entry name" value="Class_I_gatase-like"/>
</dbReference>
<gene>
    <name evidence="10" type="ORF">GEMMAAP_14730</name>
</gene>
<dbReference type="GO" id="GO:0008241">
    <property type="term" value="F:peptidyl-dipeptidase activity"/>
    <property type="evidence" value="ECO:0007669"/>
    <property type="project" value="UniProtKB-EC"/>
</dbReference>
<feature type="active site" description="Charge relay system" evidence="9">
    <location>
        <position position="192"/>
    </location>
</feature>
<dbReference type="CDD" id="cd03145">
    <property type="entry name" value="GAT1_cyanophycinase"/>
    <property type="match status" value="1"/>
</dbReference>
<feature type="active site" description="Charge relay system" evidence="9">
    <location>
        <position position="165"/>
    </location>
</feature>
<dbReference type="EMBL" id="CP011454">
    <property type="protein sequence ID" value="AMW05713.1"/>
    <property type="molecule type" value="Genomic_DNA"/>
</dbReference>
<keyword evidence="11" id="KW-1185">Reference proteome</keyword>
<proteinExistence type="inferred from homology"/>
<organism evidence="10 11">
    <name type="scientific">Gemmatimonas phototrophica</name>
    <dbReference type="NCBI Taxonomy" id="1379270"/>
    <lineage>
        <taxon>Bacteria</taxon>
        <taxon>Pseudomonadati</taxon>
        <taxon>Gemmatimonadota</taxon>
        <taxon>Gemmatimonadia</taxon>
        <taxon>Gemmatimonadales</taxon>
        <taxon>Gemmatimonadaceae</taxon>
        <taxon>Gemmatimonas</taxon>
    </lineage>
</organism>
<reference evidence="10 11" key="1">
    <citation type="journal article" date="2014" name="Proc. Natl. Acad. Sci. U.S.A.">
        <title>Functional type 2 photosynthetic reaction centers found in the rare bacterial phylum Gemmatimonadetes.</title>
        <authorList>
            <person name="Zeng Y."/>
            <person name="Feng F."/>
            <person name="Medova H."/>
            <person name="Dean J."/>
            <person name="Koblizek M."/>
        </authorList>
    </citation>
    <scope>NUCLEOTIDE SEQUENCE [LARGE SCALE GENOMIC DNA]</scope>
    <source>
        <strain evidence="10 11">AP64</strain>
    </source>
</reference>